<comment type="subcellular location">
    <subcellularLocation>
        <location evidence="1">Nucleus</location>
    </subcellularLocation>
</comment>
<dbReference type="GO" id="GO:0045786">
    <property type="term" value="P:negative regulation of cell cycle"/>
    <property type="evidence" value="ECO:0007669"/>
    <property type="project" value="TreeGrafter"/>
</dbReference>
<reference evidence="9" key="1">
    <citation type="submission" date="2012-05" db="EMBL/GenBank/DDBJ databases">
        <title>Whole Genome Assembly of Lutzomyia longipalpis.</title>
        <authorList>
            <person name="Richards S."/>
            <person name="Qu C."/>
            <person name="Dillon R."/>
            <person name="Worley K."/>
            <person name="Scherer S."/>
            <person name="Batterton M."/>
            <person name="Taylor A."/>
            <person name="Hawes A."/>
            <person name="Hernandez B."/>
            <person name="Kovar C."/>
            <person name="Mandapat C."/>
            <person name="Pham C."/>
            <person name="Qu C."/>
            <person name="Jing C."/>
            <person name="Bess C."/>
            <person name="Bandaranaike D."/>
            <person name="Ngo D."/>
            <person name="Ongeri F."/>
            <person name="Arias F."/>
            <person name="Lara F."/>
            <person name="Weissenberger G."/>
            <person name="Kamau G."/>
            <person name="Han H."/>
            <person name="Shen H."/>
            <person name="Dinh H."/>
            <person name="Khalil I."/>
            <person name="Jones J."/>
            <person name="Shafer J."/>
            <person name="Jayaseelan J."/>
            <person name="Quiroz J."/>
            <person name="Blankenburg K."/>
            <person name="Nguyen L."/>
            <person name="Jackson L."/>
            <person name="Francisco L."/>
            <person name="Tang L.-Y."/>
            <person name="Pu L.-L."/>
            <person name="Perales L."/>
            <person name="Lorensuhewa L."/>
            <person name="Munidasa M."/>
            <person name="Coyle M."/>
            <person name="Taylor M."/>
            <person name="Puazo M."/>
            <person name="Firestine M."/>
            <person name="Scheel M."/>
            <person name="Javaid M."/>
            <person name="Wang M."/>
            <person name="Li M."/>
            <person name="Tabassum N."/>
            <person name="Saada N."/>
            <person name="Osuji N."/>
            <person name="Aqrawi P."/>
            <person name="Fu Q."/>
            <person name="Thornton R."/>
            <person name="Raj R."/>
            <person name="Goodspeed R."/>
            <person name="Mata R."/>
            <person name="Najjar R."/>
            <person name="Gubbala S."/>
            <person name="Lee S."/>
            <person name="Denson S."/>
            <person name="Patil S."/>
            <person name="Macmil S."/>
            <person name="Qi S."/>
            <person name="Matskevitch T."/>
            <person name="Palculict T."/>
            <person name="Mathew T."/>
            <person name="Vee V."/>
            <person name="Velamala V."/>
            <person name="Korchina V."/>
            <person name="Cai W."/>
            <person name="Liu W."/>
            <person name="Dai W."/>
            <person name="Zou X."/>
            <person name="Zhu Y."/>
            <person name="Zhang Y."/>
            <person name="Wu Y.-Q."/>
            <person name="Xin Y."/>
            <person name="Nazarath L."/>
            <person name="Kovar C."/>
            <person name="Han Y."/>
            <person name="Muzny D."/>
            <person name="Gibbs R."/>
        </authorList>
    </citation>
    <scope>NUCLEOTIDE SEQUENCE [LARGE SCALE GENOMIC DNA]</scope>
    <source>
        <strain evidence="9">Jacobina</strain>
    </source>
</reference>
<proteinExistence type="inferred from homology"/>
<dbReference type="PANTHER" id="PTHR13372:SF5">
    <property type="entry name" value="GEMININ"/>
    <property type="match status" value="1"/>
</dbReference>
<dbReference type="EnsemblMetazoa" id="LLOJ004521-RA">
    <property type="protein sequence ID" value="LLOJ004521-PA"/>
    <property type="gene ID" value="LLOJ004521"/>
</dbReference>
<evidence type="ECO:0000256" key="6">
    <source>
        <dbReference type="SAM" id="MobiDB-lite"/>
    </source>
</evidence>
<evidence type="ECO:0000256" key="1">
    <source>
        <dbReference type="ARBA" id="ARBA00004123"/>
    </source>
</evidence>
<dbReference type="GO" id="GO:0008156">
    <property type="term" value="P:negative regulation of DNA replication"/>
    <property type="evidence" value="ECO:0007669"/>
    <property type="project" value="TreeGrafter"/>
</dbReference>
<protein>
    <submittedName>
        <fullName evidence="7">Putative geminin</fullName>
    </submittedName>
</protein>
<dbReference type="InterPro" id="IPR022786">
    <property type="entry name" value="Geminin/Multicilin"/>
</dbReference>
<evidence type="ECO:0000256" key="4">
    <source>
        <dbReference type="ARBA" id="ARBA00023242"/>
    </source>
</evidence>
<keyword evidence="4" id="KW-0539">Nucleus</keyword>
<feature type="compositionally biased region" description="Basic and acidic residues" evidence="6">
    <location>
        <begin position="54"/>
        <end position="68"/>
    </location>
</feature>
<dbReference type="Proteomes" id="UP000092461">
    <property type="component" value="Unassembled WGS sequence"/>
</dbReference>
<dbReference type="SUPFAM" id="SSF111469">
    <property type="entry name" value="Geminin coiled-coil domain"/>
    <property type="match status" value="1"/>
</dbReference>
<evidence type="ECO:0000313" key="8">
    <source>
        <dbReference type="EnsemblMetazoa" id="LLOJ004521-PA"/>
    </source>
</evidence>
<comment type="similarity">
    <text evidence="2">Belongs to the geminin family.</text>
</comment>
<accession>A0A1B0GIH4</accession>
<keyword evidence="3" id="KW-0175">Coiled coil</keyword>
<dbReference type="EMBL" id="GITU01003262">
    <property type="protein sequence ID" value="MBC1171965.1"/>
    <property type="molecule type" value="Transcribed_RNA"/>
</dbReference>
<feature type="compositionally biased region" description="Acidic residues" evidence="6">
    <location>
        <begin position="161"/>
        <end position="171"/>
    </location>
</feature>
<dbReference type="VEuPathDB" id="VectorBase:LLOJ004521"/>
<organism evidence="8 9">
    <name type="scientific">Lutzomyia longipalpis</name>
    <name type="common">Sand fly</name>
    <dbReference type="NCBI Taxonomy" id="7200"/>
    <lineage>
        <taxon>Eukaryota</taxon>
        <taxon>Metazoa</taxon>
        <taxon>Ecdysozoa</taxon>
        <taxon>Arthropoda</taxon>
        <taxon>Hexapoda</taxon>
        <taxon>Insecta</taxon>
        <taxon>Pterygota</taxon>
        <taxon>Neoptera</taxon>
        <taxon>Endopterygota</taxon>
        <taxon>Diptera</taxon>
        <taxon>Nematocera</taxon>
        <taxon>Psychodoidea</taxon>
        <taxon>Psychodidae</taxon>
        <taxon>Lutzomyia</taxon>
        <taxon>Lutzomyia</taxon>
    </lineage>
</organism>
<dbReference type="Pfam" id="PF07412">
    <property type="entry name" value="Geminin"/>
    <property type="match status" value="1"/>
</dbReference>
<reference evidence="7" key="2">
    <citation type="journal article" date="2020" name="BMC">
        <title>Leishmania infection induces a limited differential gene expression in the sand fly midgut.</title>
        <authorList>
            <person name="Coutinho-Abreu I.V."/>
            <person name="Serafim T.D."/>
            <person name="Meneses C."/>
            <person name="Kamhawi S."/>
            <person name="Oliveira F."/>
            <person name="Valenzuela J.G."/>
        </authorList>
    </citation>
    <scope>NUCLEOTIDE SEQUENCE</scope>
    <source>
        <strain evidence="7">Jacobina</strain>
        <tissue evidence="7">Midgut</tissue>
    </source>
</reference>
<dbReference type="VEuPathDB" id="VectorBase:LLONM1_002266"/>
<evidence type="ECO:0000313" key="9">
    <source>
        <dbReference type="Proteomes" id="UP000092461"/>
    </source>
</evidence>
<keyword evidence="9" id="KW-1185">Reference proteome</keyword>
<evidence type="ECO:0000313" key="7">
    <source>
        <dbReference type="EMBL" id="MBC1171965.1"/>
    </source>
</evidence>
<dbReference type="AlphaFoldDB" id="A0A1B0GIH4"/>
<dbReference type="EMBL" id="AJWK01014118">
    <property type="status" value="NOT_ANNOTATED_CDS"/>
    <property type="molecule type" value="Genomic_DNA"/>
</dbReference>
<sequence length="197" mass="22183">MSANTNKIFIQVESDEVQQENLKNSRRTFKILQKNAKDKENLVGRPIVPSGKDGLAKQKADFDEDKVAQKKRKQTTTSQHVQTDSEESCDQQITETDLTTTAGPSHKYWEILAEKRRVALEDALKENESLHDKIASLEAELKVSREMLEETQNLVTILTEMLDEKDDEAPEVDAKPAEDDAEQAGTEKPEEEEAAGE</sequence>
<evidence type="ECO:0000256" key="2">
    <source>
        <dbReference type="ARBA" id="ARBA00007979"/>
    </source>
</evidence>
<dbReference type="PANTHER" id="PTHR13372">
    <property type="entry name" value="GEMININ"/>
    <property type="match status" value="1"/>
</dbReference>
<evidence type="ECO:0000256" key="5">
    <source>
        <dbReference type="ARBA" id="ARBA00023306"/>
    </source>
</evidence>
<feature type="region of interest" description="Disordered" evidence="6">
    <location>
        <begin position="161"/>
        <end position="197"/>
    </location>
</feature>
<keyword evidence="5" id="KW-0131">Cell cycle</keyword>
<feature type="region of interest" description="Disordered" evidence="6">
    <location>
        <begin position="42"/>
        <end position="98"/>
    </location>
</feature>
<dbReference type="GO" id="GO:0005634">
    <property type="term" value="C:nucleus"/>
    <property type="evidence" value="ECO:0007669"/>
    <property type="project" value="UniProtKB-SubCell"/>
</dbReference>
<dbReference type="Gene3D" id="1.20.5.1180">
    <property type="entry name" value="Geminin coiled-coil domain"/>
    <property type="match status" value="1"/>
</dbReference>
<evidence type="ECO:0000256" key="3">
    <source>
        <dbReference type="ARBA" id="ARBA00023054"/>
    </source>
</evidence>
<reference evidence="8" key="3">
    <citation type="submission" date="2020-05" db="UniProtKB">
        <authorList>
            <consortium name="EnsemblMetazoa"/>
        </authorList>
    </citation>
    <scope>IDENTIFICATION</scope>
    <source>
        <strain evidence="8">Jacobina</strain>
    </source>
</reference>
<name>A0A1B0GIH4_LUTLO</name>